<keyword evidence="2" id="KW-1185">Reference proteome</keyword>
<reference evidence="2" key="1">
    <citation type="journal article" date="2024" name="IScience">
        <title>Strigolactones Initiate the Formation of Haustorium-like Structures in Castilleja.</title>
        <authorList>
            <person name="Buerger M."/>
            <person name="Peterson D."/>
            <person name="Chory J."/>
        </authorList>
    </citation>
    <scope>NUCLEOTIDE SEQUENCE [LARGE SCALE GENOMIC DNA]</scope>
</reference>
<dbReference type="EMBL" id="JAVIJP010000005">
    <property type="protein sequence ID" value="KAL3652145.1"/>
    <property type="molecule type" value="Genomic_DNA"/>
</dbReference>
<comment type="caution">
    <text evidence="1">The sequence shown here is derived from an EMBL/GenBank/DDBJ whole genome shotgun (WGS) entry which is preliminary data.</text>
</comment>
<proteinExistence type="predicted"/>
<gene>
    <name evidence="1" type="ORF">CASFOL_001826</name>
</gene>
<organism evidence="1 2">
    <name type="scientific">Castilleja foliolosa</name>
    <dbReference type="NCBI Taxonomy" id="1961234"/>
    <lineage>
        <taxon>Eukaryota</taxon>
        <taxon>Viridiplantae</taxon>
        <taxon>Streptophyta</taxon>
        <taxon>Embryophyta</taxon>
        <taxon>Tracheophyta</taxon>
        <taxon>Spermatophyta</taxon>
        <taxon>Magnoliopsida</taxon>
        <taxon>eudicotyledons</taxon>
        <taxon>Gunneridae</taxon>
        <taxon>Pentapetalae</taxon>
        <taxon>asterids</taxon>
        <taxon>lamiids</taxon>
        <taxon>Lamiales</taxon>
        <taxon>Orobanchaceae</taxon>
        <taxon>Pedicularideae</taxon>
        <taxon>Castillejinae</taxon>
        <taxon>Castilleja</taxon>
    </lineage>
</organism>
<accession>A0ABD3ECN7</accession>
<evidence type="ECO:0000313" key="2">
    <source>
        <dbReference type="Proteomes" id="UP001632038"/>
    </source>
</evidence>
<name>A0ABD3ECN7_9LAMI</name>
<dbReference type="AlphaFoldDB" id="A0ABD3ECN7"/>
<protein>
    <submittedName>
        <fullName evidence="1">Uncharacterized protein</fullName>
    </submittedName>
</protein>
<sequence length="34" mass="4040">MMRIAFVFRFFCCSPDDELVVFVLDLRVLNRICA</sequence>
<dbReference type="Proteomes" id="UP001632038">
    <property type="component" value="Unassembled WGS sequence"/>
</dbReference>
<evidence type="ECO:0000313" key="1">
    <source>
        <dbReference type="EMBL" id="KAL3652145.1"/>
    </source>
</evidence>